<evidence type="ECO:0000313" key="1">
    <source>
        <dbReference type="EMBL" id="ELZ37432.1"/>
    </source>
</evidence>
<organism evidence="1 2">
    <name type="scientific">Halorubrum tebenquichense DSM 14210</name>
    <dbReference type="NCBI Taxonomy" id="1227485"/>
    <lineage>
        <taxon>Archaea</taxon>
        <taxon>Methanobacteriati</taxon>
        <taxon>Methanobacteriota</taxon>
        <taxon>Stenosarchaea group</taxon>
        <taxon>Halobacteria</taxon>
        <taxon>Halobacteriales</taxon>
        <taxon>Haloferacaceae</taxon>
        <taxon>Halorubrum</taxon>
    </lineage>
</organism>
<proteinExistence type="predicted"/>
<protein>
    <submittedName>
        <fullName evidence="1">Uncharacterized protein</fullName>
    </submittedName>
</protein>
<reference evidence="1 2" key="1">
    <citation type="journal article" date="2014" name="PLoS Genet.">
        <title>Phylogenetically driven sequencing of extremely halophilic archaea reveals strategies for static and dynamic osmo-response.</title>
        <authorList>
            <person name="Becker E.A."/>
            <person name="Seitzer P.M."/>
            <person name="Tritt A."/>
            <person name="Larsen D."/>
            <person name="Krusor M."/>
            <person name="Yao A.I."/>
            <person name="Wu D."/>
            <person name="Madern D."/>
            <person name="Eisen J.A."/>
            <person name="Darling A.E."/>
            <person name="Facciotti M.T."/>
        </authorList>
    </citation>
    <scope>NUCLEOTIDE SEQUENCE [LARGE SCALE GENOMIC DNA]</scope>
    <source>
        <strain evidence="1 2">DSM 14210</strain>
    </source>
</reference>
<dbReference type="Proteomes" id="UP000011523">
    <property type="component" value="Unassembled WGS sequence"/>
</dbReference>
<evidence type="ECO:0000313" key="2">
    <source>
        <dbReference type="Proteomes" id="UP000011523"/>
    </source>
</evidence>
<comment type="caution">
    <text evidence="1">The sequence shown here is derived from an EMBL/GenBank/DDBJ whole genome shotgun (WGS) entry which is preliminary data.</text>
</comment>
<name>M0DRX9_9EURY</name>
<accession>M0DRX9</accession>
<gene>
    <name evidence="1" type="ORF">C472_08249</name>
</gene>
<sequence length="77" mass="9157">MSVHQHYVIDRLWMLHEMLFQRLLTGISPMRPRDTRDTCQWCLCILKRIKNTRTTVVKAIRATSFWSVRAVLLVMAL</sequence>
<keyword evidence="2" id="KW-1185">Reference proteome</keyword>
<dbReference type="EMBL" id="AOJD01000047">
    <property type="protein sequence ID" value="ELZ37432.1"/>
    <property type="molecule type" value="Genomic_DNA"/>
</dbReference>
<dbReference type="AlphaFoldDB" id="M0DRX9"/>